<evidence type="ECO:0000256" key="3">
    <source>
        <dbReference type="ARBA" id="ARBA00023163"/>
    </source>
</evidence>
<keyword evidence="1" id="KW-0805">Transcription regulation</keyword>
<dbReference type="EMBL" id="CP001998">
    <property type="protein sequence ID" value="ADE55331.1"/>
    <property type="molecule type" value="Genomic_DNA"/>
</dbReference>
<evidence type="ECO:0000313" key="6">
    <source>
        <dbReference type="Proteomes" id="UP000000925"/>
    </source>
</evidence>
<keyword evidence="6" id="KW-1185">Reference proteome</keyword>
<dbReference type="InterPro" id="IPR011991">
    <property type="entry name" value="ArsR-like_HTH"/>
</dbReference>
<dbReference type="SMART" id="SM00418">
    <property type="entry name" value="HTH_ARSR"/>
    <property type="match status" value="1"/>
</dbReference>
<dbReference type="InterPro" id="IPR001845">
    <property type="entry name" value="HTH_ArsR_DNA-bd_dom"/>
</dbReference>
<proteinExistence type="predicted"/>
<dbReference type="GO" id="GO:0003677">
    <property type="term" value="F:DNA binding"/>
    <property type="evidence" value="ECO:0007669"/>
    <property type="project" value="UniProtKB-KW"/>
</dbReference>
<evidence type="ECO:0000256" key="2">
    <source>
        <dbReference type="ARBA" id="ARBA00023125"/>
    </source>
</evidence>
<organism evidence="5 6">
    <name type="scientific">Coraliomargarita akajimensis (strain DSM 45221 / IAM 15411 / JCM 23193 / KCTC 12865 / 04OKA010-24)</name>
    <dbReference type="NCBI Taxonomy" id="583355"/>
    <lineage>
        <taxon>Bacteria</taxon>
        <taxon>Pseudomonadati</taxon>
        <taxon>Verrucomicrobiota</taxon>
        <taxon>Opitutia</taxon>
        <taxon>Puniceicoccales</taxon>
        <taxon>Coraliomargaritaceae</taxon>
        <taxon>Coraliomargarita</taxon>
    </lineage>
</organism>
<accession>D5EMU1</accession>
<dbReference type="STRING" id="583355.Caka_2314"/>
<dbReference type="Proteomes" id="UP000000925">
    <property type="component" value="Chromosome"/>
</dbReference>
<name>D5EMU1_CORAD</name>
<reference evidence="5 6" key="1">
    <citation type="journal article" date="2010" name="Stand. Genomic Sci.">
        <title>Complete genome sequence of Coraliomargarita akajimensis type strain (04OKA010-24).</title>
        <authorList>
            <person name="Mavromatis K."/>
            <person name="Abt B."/>
            <person name="Brambilla E."/>
            <person name="Lapidus A."/>
            <person name="Copeland A."/>
            <person name="Deshpande S."/>
            <person name="Nolan M."/>
            <person name="Lucas S."/>
            <person name="Tice H."/>
            <person name="Cheng J.F."/>
            <person name="Han C."/>
            <person name="Detter J.C."/>
            <person name="Woyke T."/>
            <person name="Goodwin L."/>
            <person name="Pitluck S."/>
            <person name="Held B."/>
            <person name="Brettin T."/>
            <person name="Tapia R."/>
            <person name="Ivanova N."/>
            <person name="Mikhailova N."/>
            <person name="Pati A."/>
            <person name="Liolios K."/>
            <person name="Chen A."/>
            <person name="Palaniappan K."/>
            <person name="Land M."/>
            <person name="Hauser L."/>
            <person name="Chang Y.J."/>
            <person name="Jeffries C.D."/>
            <person name="Rohde M."/>
            <person name="Goker M."/>
            <person name="Bristow J."/>
            <person name="Eisen J.A."/>
            <person name="Markowitz V."/>
            <person name="Hugenholtz P."/>
            <person name="Klenk H.P."/>
            <person name="Kyrpides N.C."/>
        </authorList>
    </citation>
    <scope>NUCLEOTIDE SEQUENCE [LARGE SCALE GENOMIC DNA]</scope>
    <source>
        <strain evidence="6">DSM 45221 / IAM 15411 / JCM 23193 / KCTC 12865</strain>
    </source>
</reference>
<protein>
    <submittedName>
        <fullName evidence="5">Transcriptional regulator, ArsR family</fullName>
    </submittedName>
</protein>
<dbReference type="AlphaFoldDB" id="D5EMU1"/>
<dbReference type="Pfam" id="PF12840">
    <property type="entry name" value="HTH_20"/>
    <property type="match status" value="1"/>
</dbReference>
<dbReference type="CDD" id="cd00090">
    <property type="entry name" value="HTH_ARSR"/>
    <property type="match status" value="1"/>
</dbReference>
<evidence type="ECO:0000259" key="4">
    <source>
        <dbReference type="PROSITE" id="PS50987"/>
    </source>
</evidence>
<dbReference type="HOGENOM" id="CLU_097806_3_2_0"/>
<keyword evidence="3" id="KW-0804">Transcription</keyword>
<feature type="domain" description="HTH arsR-type" evidence="4">
    <location>
        <begin position="8"/>
        <end position="103"/>
    </location>
</feature>
<dbReference type="InterPro" id="IPR036390">
    <property type="entry name" value="WH_DNA-bd_sf"/>
</dbReference>
<sequence>MATQKTELFSAEQTALANFASALAHPARIAIITQLQQRGEASCGDLVEALPLAQPTVSQHIKQLREADLLTARNCGPKICYSINYESLRHFCHTFQCTLGTAE</sequence>
<evidence type="ECO:0000313" key="5">
    <source>
        <dbReference type="EMBL" id="ADE55331.1"/>
    </source>
</evidence>
<dbReference type="InterPro" id="IPR051011">
    <property type="entry name" value="Metal_resp_trans_reg"/>
</dbReference>
<keyword evidence="2" id="KW-0238">DNA-binding</keyword>
<gene>
    <name evidence="5" type="ordered locus">Caka_2314</name>
</gene>
<dbReference type="Gene3D" id="1.10.10.10">
    <property type="entry name" value="Winged helix-like DNA-binding domain superfamily/Winged helix DNA-binding domain"/>
    <property type="match status" value="1"/>
</dbReference>
<dbReference type="PROSITE" id="PS50987">
    <property type="entry name" value="HTH_ARSR_2"/>
    <property type="match status" value="1"/>
</dbReference>
<dbReference type="PANTHER" id="PTHR43132:SF2">
    <property type="entry name" value="ARSENICAL RESISTANCE OPERON REPRESSOR ARSR-RELATED"/>
    <property type="match status" value="1"/>
</dbReference>
<dbReference type="RefSeq" id="WP_013044053.1">
    <property type="nucleotide sequence ID" value="NC_014008.1"/>
</dbReference>
<dbReference type="PANTHER" id="PTHR43132">
    <property type="entry name" value="ARSENICAL RESISTANCE OPERON REPRESSOR ARSR-RELATED"/>
    <property type="match status" value="1"/>
</dbReference>
<dbReference type="OrthoDB" id="9799175at2"/>
<evidence type="ECO:0000256" key="1">
    <source>
        <dbReference type="ARBA" id="ARBA00023015"/>
    </source>
</evidence>
<dbReference type="eggNOG" id="COG0640">
    <property type="taxonomic scope" value="Bacteria"/>
</dbReference>
<dbReference type="NCBIfam" id="NF033788">
    <property type="entry name" value="HTH_metalloreg"/>
    <property type="match status" value="1"/>
</dbReference>
<dbReference type="GO" id="GO:0003700">
    <property type="term" value="F:DNA-binding transcription factor activity"/>
    <property type="evidence" value="ECO:0007669"/>
    <property type="project" value="InterPro"/>
</dbReference>
<dbReference type="KEGG" id="caa:Caka_2314"/>
<dbReference type="InterPro" id="IPR036388">
    <property type="entry name" value="WH-like_DNA-bd_sf"/>
</dbReference>
<dbReference type="SUPFAM" id="SSF46785">
    <property type="entry name" value="Winged helix' DNA-binding domain"/>
    <property type="match status" value="1"/>
</dbReference>
<dbReference type="PRINTS" id="PR00778">
    <property type="entry name" value="HTHARSR"/>
</dbReference>